<sequence>MNHVKHSDKMFYIGDLKTKPDAMMTYVPNGDDKIVIDHTEVSDELQGQGIGRKLVEAAVKYARDNNKKIVPVCSYAKKVLEENKGYQDVRVTE</sequence>
<keyword evidence="3" id="KW-0808">Transferase</keyword>
<reference evidence="3 4" key="1">
    <citation type="submission" date="2019-01" db="EMBL/GenBank/DDBJ databases">
        <title>Draft genome sequences of the type strains of six Macrococcus species.</title>
        <authorList>
            <person name="Mazhar S."/>
            <person name="Altermann E."/>
            <person name="Hill C."/>
            <person name="Mcauliffe O."/>
        </authorList>
    </citation>
    <scope>NUCLEOTIDE SEQUENCE [LARGE SCALE GENOMIC DNA]</scope>
    <source>
        <strain evidence="3 4">CCM4811</strain>
    </source>
</reference>
<accession>A0A4R6BE89</accession>
<keyword evidence="4" id="KW-1185">Reference proteome</keyword>
<feature type="domain" description="N-acetyltransferase" evidence="1">
    <location>
        <begin position="1"/>
        <end position="93"/>
    </location>
</feature>
<dbReference type="InterPro" id="IPR045057">
    <property type="entry name" value="Gcn5-rel_NAT"/>
</dbReference>
<dbReference type="SUPFAM" id="SSF55729">
    <property type="entry name" value="Acyl-CoA N-acyltransferases (Nat)"/>
    <property type="match status" value="1"/>
</dbReference>
<dbReference type="Pfam" id="PF14542">
    <property type="entry name" value="Acetyltransf_CG"/>
    <property type="match status" value="1"/>
</dbReference>
<dbReference type="Proteomes" id="UP000295310">
    <property type="component" value="Unassembled WGS sequence"/>
</dbReference>
<evidence type="ECO:0000313" key="4">
    <source>
        <dbReference type="Proteomes" id="UP000295310"/>
    </source>
</evidence>
<gene>
    <name evidence="3" type="ORF">ERX27_05170</name>
</gene>
<dbReference type="OrthoDB" id="9793389at2"/>
<dbReference type="InterPro" id="IPR000182">
    <property type="entry name" value="GNAT_dom"/>
</dbReference>
<feature type="domain" description="N-acetyltransferase" evidence="2">
    <location>
        <begin position="3"/>
        <end position="91"/>
    </location>
</feature>
<dbReference type="Gene3D" id="3.40.630.30">
    <property type="match status" value="1"/>
</dbReference>
<name>A0A4R6BE89_9STAP</name>
<dbReference type="PANTHER" id="PTHR31435">
    <property type="entry name" value="PROTEIN NATD1"/>
    <property type="match status" value="1"/>
</dbReference>
<dbReference type="InterPro" id="IPR031165">
    <property type="entry name" value="GNAT_YJDJ"/>
</dbReference>
<evidence type="ECO:0000259" key="2">
    <source>
        <dbReference type="PROSITE" id="PS51729"/>
    </source>
</evidence>
<evidence type="ECO:0000259" key="1">
    <source>
        <dbReference type="PROSITE" id="PS51186"/>
    </source>
</evidence>
<dbReference type="RefSeq" id="WP_133431772.1">
    <property type="nucleotide sequence ID" value="NZ_SCWA01000007.1"/>
</dbReference>
<dbReference type="CDD" id="cd04301">
    <property type="entry name" value="NAT_SF"/>
    <property type="match status" value="1"/>
</dbReference>
<comment type="caution">
    <text evidence="3">The sequence shown here is derived from an EMBL/GenBank/DDBJ whole genome shotgun (WGS) entry which is preliminary data.</text>
</comment>
<proteinExistence type="predicted"/>
<organism evidence="3 4">
    <name type="scientific">Macrococcus brunensis</name>
    <dbReference type="NCBI Taxonomy" id="198483"/>
    <lineage>
        <taxon>Bacteria</taxon>
        <taxon>Bacillati</taxon>
        <taxon>Bacillota</taxon>
        <taxon>Bacilli</taxon>
        <taxon>Bacillales</taxon>
        <taxon>Staphylococcaceae</taxon>
        <taxon>Macrococcus</taxon>
    </lineage>
</organism>
<dbReference type="AlphaFoldDB" id="A0A4R6BE89"/>
<dbReference type="InterPro" id="IPR016181">
    <property type="entry name" value="Acyl_CoA_acyltransferase"/>
</dbReference>
<dbReference type="GO" id="GO:0016747">
    <property type="term" value="F:acyltransferase activity, transferring groups other than amino-acyl groups"/>
    <property type="evidence" value="ECO:0007669"/>
    <property type="project" value="InterPro"/>
</dbReference>
<dbReference type="PROSITE" id="PS51729">
    <property type="entry name" value="GNAT_YJDJ"/>
    <property type="match status" value="1"/>
</dbReference>
<dbReference type="PROSITE" id="PS51186">
    <property type="entry name" value="GNAT"/>
    <property type="match status" value="1"/>
</dbReference>
<protein>
    <submittedName>
        <fullName evidence="3">N-acetyltransferase</fullName>
    </submittedName>
</protein>
<dbReference type="PANTHER" id="PTHR31435:SF10">
    <property type="entry name" value="BSR4717 PROTEIN"/>
    <property type="match status" value="1"/>
</dbReference>
<dbReference type="EMBL" id="SCWA01000007">
    <property type="protein sequence ID" value="TDL98069.1"/>
    <property type="molecule type" value="Genomic_DNA"/>
</dbReference>
<evidence type="ECO:0000313" key="3">
    <source>
        <dbReference type="EMBL" id="TDL98069.1"/>
    </source>
</evidence>